<protein>
    <submittedName>
        <fullName evidence="6">Efflux RND transporter periplasmic adaptor subunit</fullName>
    </submittedName>
</protein>
<feature type="coiled-coil region" evidence="2">
    <location>
        <begin position="140"/>
        <end position="174"/>
    </location>
</feature>
<evidence type="ECO:0000313" key="6">
    <source>
        <dbReference type="EMBL" id="PWF54779.1"/>
    </source>
</evidence>
<organism evidence="6 7">
    <name type="scientific">Massilia glaciei</name>
    <dbReference type="NCBI Taxonomy" id="1524097"/>
    <lineage>
        <taxon>Bacteria</taxon>
        <taxon>Pseudomonadati</taxon>
        <taxon>Pseudomonadota</taxon>
        <taxon>Betaproteobacteria</taxon>
        <taxon>Burkholderiales</taxon>
        <taxon>Oxalobacteraceae</taxon>
        <taxon>Telluria group</taxon>
        <taxon>Massilia</taxon>
    </lineage>
</organism>
<evidence type="ECO:0000313" key="7">
    <source>
        <dbReference type="Proteomes" id="UP000241421"/>
    </source>
</evidence>
<dbReference type="AlphaFoldDB" id="A0A2U2I552"/>
<dbReference type="NCBIfam" id="TIGR01730">
    <property type="entry name" value="RND_mfp"/>
    <property type="match status" value="1"/>
</dbReference>
<keyword evidence="7" id="KW-1185">Reference proteome</keyword>
<proteinExistence type="inferred from homology"/>
<feature type="coiled-coil region" evidence="2">
    <location>
        <begin position="199"/>
        <end position="226"/>
    </location>
</feature>
<dbReference type="InterPro" id="IPR058636">
    <property type="entry name" value="Beta-barrel_YknX"/>
</dbReference>
<dbReference type="Gene3D" id="2.40.420.20">
    <property type="match status" value="1"/>
</dbReference>
<feature type="region of interest" description="Disordered" evidence="3">
    <location>
        <begin position="454"/>
        <end position="473"/>
    </location>
</feature>
<comment type="caution">
    <text evidence="6">The sequence shown here is derived from an EMBL/GenBank/DDBJ whole genome shotgun (WGS) entry which is preliminary data.</text>
</comment>
<evidence type="ECO:0000256" key="1">
    <source>
        <dbReference type="ARBA" id="ARBA00009477"/>
    </source>
</evidence>
<gene>
    <name evidence="6" type="ORF">C7C56_005260</name>
</gene>
<dbReference type="Gene3D" id="2.40.50.100">
    <property type="match status" value="1"/>
</dbReference>
<dbReference type="InterPro" id="IPR006143">
    <property type="entry name" value="RND_pump_MFP"/>
</dbReference>
<dbReference type="GO" id="GO:0015562">
    <property type="term" value="F:efflux transmembrane transporter activity"/>
    <property type="evidence" value="ECO:0007669"/>
    <property type="project" value="TreeGrafter"/>
</dbReference>
<evidence type="ECO:0000256" key="3">
    <source>
        <dbReference type="SAM" id="MobiDB-lite"/>
    </source>
</evidence>
<name>A0A2U2I552_9BURK</name>
<feature type="compositionally biased region" description="Basic and acidic residues" evidence="3">
    <location>
        <begin position="363"/>
        <end position="372"/>
    </location>
</feature>
<evidence type="ECO:0000256" key="2">
    <source>
        <dbReference type="SAM" id="Coils"/>
    </source>
</evidence>
<feature type="domain" description="Multidrug resistance protein MdtA-like barrel-sandwich hybrid" evidence="4">
    <location>
        <begin position="100"/>
        <end position="248"/>
    </location>
</feature>
<dbReference type="GO" id="GO:1990281">
    <property type="term" value="C:efflux pump complex"/>
    <property type="evidence" value="ECO:0007669"/>
    <property type="project" value="TreeGrafter"/>
</dbReference>
<sequence length="473" mass="49802">MFSSRLCVCLRPAPCGRPGAPSFPARRLHRPRRRASFPPECFEMNRKIIGAAVVLAIIAVPVALKLGSPKAQQQAEFGKVALQRIEPTILASGNLVFRQEVQLSSEVIGKVAEVLVVEGDKIVKCQVLLRLDPTLYRAEVSQQEANRRSYEIAIERAELNLANQRRNLARNEKLAQAKFIGASSNDDARHQVALALVEVRATRQSLQQASAQLSLAKERLAKTEVRAPIGGTATAVQIKIGETAVASATGMAGSSLMTIADIGSIMAEVNVDEADIGGVAAGQSARVFPSAFAERPIAGKVESVSMTPKPGAPGASQGRSYVVKVRLEPNTLALRTGMTCRVEIVVGGGQPRPVVPLQAVLSEKVRGDKDGDGKDEDGKDEDGKDGGGQDGGARRKAGSYVYAVVDGKISKRAVVLGLADDTNQEVLSGVKVGETLAIGPGRTLRQLRDGEAVTELKPGGPAGPAAGKGKAQP</sequence>
<comment type="similarity">
    <text evidence="1">Belongs to the membrane fusion protein (MFP) (TC 8.A.1) family.</text>
</comment>
<dbReference type="Pfam" id="PF25990">
    <property type="entry name" value="Beta-barrel_YknX"/>
    <property type="match status" value="1"/>
</dbReference>
<dbReference type="SUPFAM" id="SSF111369">
    <property type="entry name" value="HlyD-like secretion proteins"/>
    <property type="match status" value="1"/>
</dbReference>
<feature type="region of interest" description="Disordered" evidence="3">
    <location>
        <begin position="356"/>
        <end position="395"/>
    </location>
</feature>
<dbReference type="Proteomes" id="UP000241421">
    <property type="component" value="Unassembled WGS sequence"/>
</dbReference>
<dbReference type="Gene3D" id="1.10.287.470">
    <property type="entry name" value="Helix hairpin bin"/>
    <property type="match status" value="1"/>
</dbReference>
<keyword evidence="2" id="KW-0175">Coiled coil</keyword>
<dbReference type="PANTHER" id="PTHR30469:SF15">
    <property type="entry name" value="HLYD FAMILY OF SECRETION PROTEINS"/>
    <property type="match status" value="1"/>
</dbReference>
<reference evidence="6 7" key="1">
    <citation type="submission" date="2018-04" db="EMBL/GenBank/DDBJ databases">
        <title>Massilia violaceinigra sp. nov., a novel purple-pigmented bacterium isolated from Tianshan glacier, Xinjiang, China.</title>
        <authorList>
            <person name="Wang H."/>
        </authorList>
    </citation>
    <scope>NUCLEOTIDE SEQUENCE [LARGE SCALE GENOMIC DNA]</scope>
    <source>
        <strain evidence="6 7">B448-2</strain>
    </source>
</reference>
<feature type="domain" description="YknX-like beta-barrel" evidence="5">
    <location>
        <begin position="267"/>
        <end position="344"/>
    </location>
</feature>
<dbReference type="EMBL" id="PXWF02000070">
    <property type="protein sequence ID" value="PWF54779.1"/>
    <property type="molecule type" value="Genomic_DNA"/>
</dbReference>
<dbReference type="Pfam" id="PF25917">
    <property type="entry name" value="BSH_RND"/>
    <property type="match status" value="1"/>
</dbReference>
<accession>A0A2U2I552</accession>
<evidence type="ECO:0000259" key="4">
    <source>
        <dbReference type="Pfam" id="PF25917"/>
    </source>
</evidence>
<dbReference type="InterPro" id="IPR058625">
    <property type="entry name" value="MdtA-like_BSH"/>
</dbReference>
<dbReference type="PANTHER" id="PTHR30469">
    <property type="entry name" value="MULTIDRUG RESISTANCE PROTEIN MDTA"/>
    <property type="match status" value="1"/>
</dbReference>
<feature type="compositionally biased region" description="Low complexity" evidence="3">
    <location>
        <begin position="457"/>
        <end position="473"/>
    </location>
</feature>
<dbReference type="OrthoDB" id="9806939at2"/>
<evidence type="ECO:0000259" key="5">
    <source>
        <dbReference type="Pfam" id="PF25990"/>
    </source>
</evidence>
<dbReference type="Gene3D" id="2.40.30.170">
    <property type="match status" value="1"/>
</dbReference>